<dbReference type="Pfam" id="PF14361">
    <property type="entry name" value="RsbRD_N"/>
    <property type="match status" value="1"/>
</dbReference>
<dbReference type="HOGENOM" id="CLU_1792442_0_0_7"/>
<proteinExistence type="predicted"/>
<dbReference type="Proteomes" id="UP000007089">
    <property type="component" value="Chromosome"/>
</dbReference>
<evidence type="ECO:0000313" key="2">
    <source>
        <dbReference type="EMBL" id="ACL66915.1"/>
    </source>
</evidence>
<sequence>MGSRLAERIRETQDEVLATWEAGVRTLASAAQAPGPALFDQVPELLRWLADRLDHGGAPDEERDAFGHHHAIERVSQGFDLVEVIGELGLLRECLLDAWVAGPEGVEPADVRRMEVELDHVVALVVLQFVRDRSAGDAAAPAGA</sequence>
<reference evidence="2" key="1">
    <citation type="submission" date="2009-01" db="EMBL/GenBank/DDBJ databases">
        <title>Complete sequence of Anaeromyxobacter dehalogenans 2CP-1.</title>
        <authorList>
            <consortium name="US DOE Joint Genome Institute"/>
            <person name="Lucas S."/>
            <person name="Copeland A."/>
            <person name="Lapidus A."/>
            <person name="Glavina del Rio T."/>
            <person name="Dalin E."/>
            <person name="Tice H."/>
            <person name="Bruce D."/>
            <person name="Goodwin L."/>
            <person name="Pitluck S."/>
            <person name="Saunders E."/>
            <person name="Brettin T."/>
            <person name="Detter J.C."/>
            <person name="Han C."/>
            <person name="Larimer F."/>
            <person name="Land M."/>
            <person name="Hauser L."/>
            <person name="Kyrpides N."/>
            <person name="Ovchinnikova G."/>
            <person name="Beliaev A.S."/>
            <person name="Richardson P."/>
        </authorList>
    </citation>
    <scope>NUCLEOTIDE SEQUENCE</scope>
    <source>
        <strain evidence="2">2CP-1</strain>
    </source>
</reference>
<evidence type="ECO:0000313" key="3">
    <source>
        <dbReference type="Proteomes" id="UP000007089"/>
    </source>
</evidence>
<evidence type="ECO:0000259" key="1">
    <source>
        <dbReference type="Pfam" id="PF14361"/>
    </source>
</evidence>
<name>B8J620_ANAD2</name>
<feature type="domain" description="RsbT co-antagonist protein RsbRD N-terminal" evidence="1">
    <location>
        <begin position="14"/>
        <end position="131"/>
    </location>
</feature>
<dbReference type="RefSeq" id="WP_015934697.1">
    <property type="nucleotide sequence ID" value="NC_011891.1"/>
</dbReference>
<dbReference type="AlphaFoldDB" id="B8J620"/>
<keyword evidence="3" id="KW-1185">Reference proteome</keyword>
<organism evidence="2 3">
    <name type="scientific">Anaeromyxobacter dehalogenans (strain ATCC BAA-258 / DSM 21875 / 2CP-1)</name>
    <dbReference type="NCBI Taxonomy" id="455488"/>
    <lineage>
        <taxon>Bacteria</taxon>
        <taxon>Pseudomonadati</taxon>
        <taxon>Myxococcota</taxon>
        <taxon>Myxococcia</taxon>
        <taxon>Myxococcales</taxon>
        <taxon>Cystobacterineae</taxon>
        <taxon>Anaeromyxobacteraceae</taxon>
        <taxon>Anaeromyxobacter</taxon>
    </lineage>
</organism>
<dbReference type="InterPro" id="IPR025751">
    <property type="entry name" value="RsbRD_N_dom"/>
</dbReference>
<protein>
    <recommendedName>
        <fullName evidence="1">RsbT co-antagonist protein RsbRD N-terminal domain-containing protein</fullName>
    </recommendedName>
</protein>
<dbReference type="KEGG" id="acp:A2cp1_3585"/>
<accession>B8J620</accession>
<dbReference type="EMBL" id="CP001359">
    <property type="protein sequence ID" value="ACL66915.1"/>
    <property type="molecule type" value="Genomic_DNA"/>
</dbReference>
<gene>
    <name evidence="2" type="ordered locus">A2cp1_3585</name>
</gene>